<evidence type="ECO:0000256" key="1">
    <source>
        <dbReference type="SAM" id="SignalP"/>
    </source>
</evidence>
<feature type="signal peptide" evidence="1">
    <location>
        <begin position="1"/>
        <end position="24"/>
    </location>
</feature>
<feature type="chain" id="PRO_5028899182" description="PepSY domain-containing protein" evidence="1">
    <location>
        <begin position="25"/>
        <end position="138"/>
    </location>
</feature>
<reference evidence="2 3" key="1">
    <citation type="submission" date="2020-02" db="EMBL/GenBank/DDBJ databases">
        <authorList>
            <person name="Dziuba M."/>
            <person name="Kuznetsov B."/>
            <person name="Mardanov A."/>
            <person name="Ravin N."/>
            <person name="Grouzdev D."/>
        </authorList>
    </citation>
    <scope>NUCLEOTIDE SEQUENCE [LARGE SCALE GENOMIC DNA]</scope>
    <source>
        <strain evidence="2 3">SpK</strain>
    </source>
</reference>
<protein>
    <recommendedName>
        <fullName evidence="4">PepSY domain-containing protein</fullName>
    </recommendedName>
</protein>
<evidence type="ECO:0008006" key="4">
    <source>
        <dbReference type="Google" id="ProtNLM"/>
    </source>
</evidence>
<accession>A0A7C9QRL7</accession>
<evidence type="ECO:0000313" key="2">
    <source>
        <dbReference type="EMBL" id="NFV78900.1"/>
    </source>
</evidence>
<name>A0A7C9QRL7_9PROT</name>
<evidence type="ECO:0000313" key="3">
    <source>
        <dbReference type="Proteomes" id="UP000480684"/>
    </source>
</evidence>
<proteinExistence type="predicted"/>
<sequence>MKILTRIAAAALIGLGIGAIDASAQNAPVPPAPPAKAELPSPLTAEQMKVVVSARLIQMRSDLKVGKVTEKDADTYDVELLKADGTIAEHALVDKIFGRPSGALQMGRFGRHHGFGGPGGCAMGGFGPAAFGPGAVQR</sequence>
<dbReference type="RefSeq" id="WP_163674313.1">
    <property type="nucleotide sequence ID" value="NZ_JAAIYP010000007.1"/>
</dbReference>
<gene>
    <name evidence="2" type="ORF">G4223_02065</name>
</gene>
<keyword evidence="3" id="KW-1185">Reference proteome</keyword>
<dbReference type="Proteomes" id="UP000480684">
    <property type="component" value="Unassembled WGS sequence"/>
</dbReference>
<keyword evidence="1" id="KW-0732">Signal</keyword>
<dbReference type="AlphaFoldDB" id="A0A7C9QRL7"/>
<organism evidence="2 3">
    <name type="scientific">Magnetospirillum aberrantis SpK</name>
    <dbReference type="NCBI Taxonomy" id="908842"/>
    <lineage>
        <taxon>Bacteria</taxon>
        <taxon>Pseudomonadati</taxon>
        <taxon>Pseudomonadota</taxon>
        <taxon>Alphaproteobacteria</taxon>
        <taxon>Rhodospirillales</taxon>
        <taxon>Rhodospirillaceae</taxon>
        <taxon>Magnetospirillum</taxon>
    </lineage>
</organism>
<comment type="caution">
    <text evidence="2">The sequence shown here is derived from an EMBL/GenBank/DDBJ whole genome shotgun (WGS) entry which is preliminary data.</text>
</comment>
<dbReference type="EMBL" id="JAAIYP010000007">
    <property type="protein sequence ID" value="NFV78900.1"/>
    <property type="molecule type" value="Genomic_DNA"/>
</dbReference>